<feature type="compositionally biased region" description="Low complexity" evidence="1">
    <location>
        <begin position="208"/>
        <end position="221"/>
    </location>
</feature>
<accession>R4XDF5</accession>
<feature type="compositionally biased region" description="Polar residues" evidence="1">
    <location>
        <begin position="244"/>
        <end position="256"/>
    </location>
</feature>
<proteinExistence type="predicted"/>
<feature type="region of interest" description="Disordered" evidence="1">
    <location>
        <begin position="100"/>
        <end position="227"/>
    </location>
</feature>
<name>R4XDF5_TAPDE</name>
<feature type="compositionally biased region" description="Polar residues" evidence="1">
    <location>
        <begin position="116"/>
        <end position="133"/>
    </location>
</feature>
<feature type="region of interest" description="Disordered" evidence="1">
    <location>
        <begin position="52"/>
        <end position="85"/>
    </location>
</feature>
<protein>
    <submittedName>
        <fullName evidence="2">Uncharacterized protein</fullName>
    </submittedName>
</protein>
<dbReference type="VEuPathDB" id="FungiDB:TAPDE_004191"/>
<feature type="compositionally biased region" description="Basic and acidic residues" evidence="1">
    <location>
        <begin position="355"/>
        <end position="365"/>
    </location>
</feature>
<feature type="compositionally biased region" description="Basic and acidic residues" evidence="1">
    <location>
        <begin position="277"/>
        <end position="308"/>
    </location>
</feature>
<feature type="region of interest" description="Disordered" evidence="1">
    <location>
        <begin position="244"/>
        <end position="313"/>
    </location>
</feature>
<organism evidence="2 3">
    <name type="scientific">Taphrina deformans (strain PYCC 5710 / ATCC 11124 / CBS 356.35 / IMI 108563 / JCM 9778 / NBRC 8474)</name>
    <name type="common">Peach leaf curl fungus</name>
    <name type="synonym">Lalaria deformans</name>
    <dbReference type="NCBI Taxonomy" id="1097556"/>
    <lineage>
        <taxon>Eukaryota</taxon>
        <taxon>Fungi</taxon>
        <taxon>Dikarya</taxon>
        <taxon>Ascomycota</taxon>
        <taxon>Taphrinomycotina</taxon>
        <taxon>Taphrinomycetes</taxon>
        <taxon>Taphrinales</taxon>
        <taxon>Taphrinaceae</taxon>
        <taxon>Taphrina</taxon>
    </lineage>
</organism>
<evidence type="ECO:0000256" key="1">
    <source>
        <dbReference type="SAM" id="MobiDB-lite"/>
    </source>
</evidence>
<evidence type="ECO:0000313" key="3">
    <source>
        <dbReference type="Proteomes" id="UP000013776"/>
    </source>
</evidence>
<comment type="caution">
    <text evidence="2">The sequence shown here is derived from an EMBL/GenBank/DDBJ whole genome shotgun (WGS) entry which is preliminary data.</text>
</comment>
<dbReference type="AlphaFoldDB" id="R4XDF5"/>
<keyword evidence="3" id="KW-1185">Reference proteome</keyword>
<sequence>MSTSSSVLYETLDDLPQTSMVPVRATPFAYTPTFAALGDEVPTDAFYDPNVVPRAGSRATHSRNFSRPTNDSSQGRYSRMSTQHPVMSTKLDAQEKPFFSPLLSGGAFPRPEKRQASNSFPEVDANNPNQTYLPRTPPTSDREDRLPSSGFSTPMLAAGVGRMTITSPTIPQTPVSLTDAQRHGPSTTLTYEKDVTPPSTTEAVFPPSSSRSIHSLQSLDSEGSWRNNHRSELDDVVRRSFSRNDNVSRASSNSVIRTPLKRPVSAGSTLRAVISSHDSDTEPSLHQEYALPRRDSETDEHLESPVDRELEDDVDYEQGIWRTGIGKPVQVVTSPLRGSSGPVIIHRSQLGHGDSTSRRGSDEARLSRRASVAGEVDNFYEHGSVAARPSQVMQHGSYMTSMNSFYTANVFSASQSAASSRATLTETNYQ</sequence>
<dbReference type="EMBL" id="CAHR02000185">
    <property type="protein sequence ID" value="CCG83865.1"/>
    <property type="molecule type" value="Genomic_DNA"/>
</dbReference>
<dbReference type="Proteomes" id="UP000013776">
    <property type="component" value="Unassembled WGS sequence"/>
</dbReference>
<gene>
    <name evidence="2" type="ORF">TAPDE_004191</name>
</gene>
<feature type="compositionally biased region" description="Polar residues" evidence="1">
    <location>
        <begin position="164"/>
        <end position="190"/>
    </location>
</feature>
<feature type="compositionally biased region" description="Polar residues" evidence="1">
    <location>
        <begin position="62"/>
        <end position="85"/>
    </location>
</feature>
<evidence type="ECO:0000313" key="2">
    <source>
        <dbReference type="EMBL" id="CCG83865.1"/>
    </source>
</evidence>
<reference evidence="2 3" key="1">
    <citation type="journal article" date="2013" name="MBio">
        <title>Genome sequencing of the plant pathogen Taphrina deformans, the causal agent of peach leaf curl.</title>
        <authorList>
            <person name="Cisse O.H."/>
            <person name="Almeida J.M.G.C.F."/>
            <person name="Fonseca A."/>
            <person name="Kumar A.A."/>
            <person name="Salojaervi J."/>
            <person name="Overmyer K."/>
            <person name="Hauser P.M."/>
            <person name="Pagni M."/>
        </authorList>
    </citation>
    <scope>NUCLEOTIDE SEQUENCE [LARGE SCALE GENOMIC DNA]</scope>
    <source>
        <strain evidence="3">PYCC 5710 / ATCC 11124 / CBS 356.35 / IMI 108563 / JCM 9778 / NBRC 8474</strain>
    </source>
</reference>
<feature type="region of interest" description="Disordered" evidence="1">
    <location>
        <begin position="338"/>
        <end position="365"/>
    </location>
</feature>
<dbReference type="OrthoDB" id="10690580at2759"/>